<organism evidence="2 3">
    <name type="scientific">Terrapene triunguis</name>
    <name type="common">Three-toed box turtle</name>
    <dbReference type="NCBI Taxonomy" id="2587831"/>
    <lineage>
        <taxon>Eukaryota</taxon>
        <taxon>Metazoa</taxon>
        <taxon>Chordata</taxon>
        <taxon>Craniata</taxon>
        <taxon>Vertebrata</taxon>
        <taxon>Euteleostomi</taxon>
        <taxon>Archelosauria</taxon>
        <taxon>Testudinata</taxon>
        <taxon>Testudines</taxon>
        <taxon>Cryptodira</taxon>
        <taxon>Durocryptodira</taxon>
        <taxon>Testudinoidea</taxon>
        <taxon>Emydidae</taxon>
        <taxon>Terrapene</taxon>
    </lineage>
</organism>
<sequence>NQTLAASPIQNWTLNSWFWWETLWIPANCTWADLEDHDGIVFPKPYQLYATIPYAFVMLMVRFLIERGWSLRRDHHFLPPRCNQPHKIV</sequence>
<dbReference type="Ensembl" id="ENSTMTT00000008149.1">
    <property type="protein sequence ID" value="ENSTMTP00000007891.1"/>
    <property type="gene ID" value="ENSTMTG00000005548.1"/>
</dbReference>
<name>A0A674IEM3_9SAUR</name>
<keyword evidence="1" id="KW-1133">Transmembrane helix</keyword>
<feature type="transmembrane region" description="Helical" evidence="1">
    <location>
        <begin position="46"/>
        <end position="65"/>
    </location>
</feature>
<keyword evidence="3" id="KW-1185">Reference proteome</keyword>
<evidence type="ECO:0000256" key="1">
    <source>
        <dbReference type="SAM" id="Phobius"/>
    </source>
</evidence>
<evidence type="ECO:0000313" key="3">
    <source>
        <dbReference type="Proteomes" id="UP000472274"/>
    </source>
</evidence>
<protein>
    <submittedName>
        <fullName evidence="2">Ceramide synthase 3</fullName>
    </submittedName>
</protein>
<evidence type="ECO:0000313" key="2">
    <source>
        <dbReference type="Ensembl" id="ENSTMTP00000007891.1"/>
    </source>
</evidence>
<gene>
    <name evidence="2" type="primary">CERS3</name>
</gene>
<accession>A0A674IEM3</accession>
<dbReference type="AlphaFoldDB" id="A0A674IEM3"/>
<dbReference type="GeneTree" id="ENSGT01030000234515"/>
<dbReference type="Proteomes" id="UP000472274">
    <property type="component" value="Unplaced"/>
</dbReference>
<keyword evidence="1" id="KW-0812">Transmembrane</keyword>
<reference evidence="2" key="2">
    <citation type="submission" date="2025-09" db="UniProtKB">
        <authorList>
            <consortium name="Ensembl"/>
        </authorList>
    </citation>
    <scope>IDENTIFICATION</scope>
</reference>
<proteinExistence type="predicted"/>
<keyword evidence="1" id="KW-0472">Membrane</keyword>
<reference evidence="2" key="1">
    <citation type="submission" date="2025-08" db="UniProtKB">
        <authorList>
            <consortium name="Ensembl"/>
        </authorList>
    </citation>
    <scope>IDENTIFICATION</scope>
</reference>